<dbReference type="GO" id="GO:0016791">
    <property type="term" value="F:phosphatase activity"/>
    <property type="evidence" value="ECO:0007669"/>
    <property type="project" value="TreeGrafter"/>
</dbReference>
<dbReference type="AlphaFoldDB" id="A0A557XW67"/>
<dbReference type="NCBIfam" id="TIGR01484">
    <property type="entry name" value="HAD-SF-IIB"/>
    <property type="match status" value="1"/>
</dbReference>
<dbReference type="Gene3D" id="3.30.1240.10">
    <property type="match status" value="1"/>
</dbReference>
<protein>
    <submittedName>
        <fullName evidence="1">HAD-IIB family hydrolase</fullName>
    </submittedName>
</protein>
<comment type="caution">
    <text evidence="1">The sequence shown here is derived from an EMBL/GenBank/DDBJ whole genome shotgun (WGS) entry which is preliminary data.</text>
</comment>
<dbReference type="InterPro" id="IPR036412">
    <property type="entry name" value="HAD-like_sf"/>
</dbReference>
<accession>A0A557XW67</accession>
<dbReference type="InterPro" id="IPR023214">
    <property type="entry name" value="HAD_sf"/>
</dbReference>
<dbReference type="RefSeq" id="WP_144948878.1">
    <property type="nucleotide sequence ID" value="NZ_VMQU01000033.1"/>
</dbReference>
<keyword evidence="1" id="KW-0378">Hydrolase</keyword>
<evidence type="ECO:0000313" key="1">
    <source>
        <dbReference type="EMBL" id="TVS90297.1"/>
    </source>
</evidence>
<dbReference type="Pfam" id="PF08282">
    <property type="entry name" value="Hydrolase_3"/>
    <property type="match status" value="1"/>
</dbReference>
<gene>
    <name evidence="1" type="ORF">FPZ47_10155</name>
</gene>
<dbReference type="PANTHER" id="PTHR10000">
    <property type="entry name" value="PHOSPHOSERINE PHOSPHATASE"/>
    <property type="match status" value="1"/>
</dbReference>
<reference evidence="1 2" key="1">
    <citation type="submission" date="2019-07" db="EMBL/GenBank/DDBJ databases">
        <title>New Mycobacterium species.</title>
        <authorList>
            <person name="Tortoli E."/>
            <person name="Ghielmetti G."/>
            <person name="Friedel U."/>
            <person name="Trovato A."/>
        </authorList>
    </citation>
    <scope>NUCLEOTIDE SEQUENCE [LARGE SCALE GENOMIC DNA]</scope>
    <source>
        <strain evidence="1 2">16-83</strain>
    </source>
</reference>
<proteinExistence type="predicted"/>
<dbReference type="InterPro" id="IPR006379">
    <property type="entry name" value="HAD-SF_hydro_IIB"/>
</dbReference>
<dbReference type="EMBL" id="VMQU01000033">
    <property type="protein sequence ID" value="TVS90297.1"/>
    <property type="molecule type" value="Genomic_DNA"/>
</dbReference>
<dbReference type="GO" id="GO:0005829">
    <property type="term" value="C:cytosol"/>
    <property type="evidence" value="ECO:0007669"/>
    <property type="project" value="TreeGrafter"/>
</dbReference>
<dbReference type="PANTHER" id="PTHR10000:SF8">
    <property type="entry name" value="HAD SUPERFAMILY HYDROLASE-LIKE, TYPE 3"/>
    <property type="match status" value="1"/>
</dbReference>
<keyword evidence="2" id="KW-1185">Reference proteome</keyword>
<organism evidence="1 2">
    <name type="scientific">Mycobacterium helveticum</name>
    <dbReference type="NCBI Taxonomy" id="2592811"/>
    <lineage>
        <taxon>Bacteria</taxon>
        <taxon>Bacillati</taxon>
        <taxon>Actinomycetota</taxon>
        <taxon>Actinomycetes</taxon>
        <taxon>Mycobacteriales</taxon>
        <taxon>Mycobacteriaceae</taxon>
        <taxon>Mycobacterium</taxon>
    </lineage>
</organism>
<evidence type="ECO:0000313" key="2">
    <source>
        <dbReference type="Proteomes" id="UP000320513"/>
    </source>
</evidence>
<dbReference type="SUPFAM" id="SSF56784">
    <property type="entry name" value="HAD-like"/>
    <property type="match status" value="1"/>
</dbReference>
<sequence length="272" mass="28769">MHDVHARLVAFDVDGTLLDSENPVSDVTAESLRKLQKRGLQIVLVSSRPIASLEFLARGLGLDAHLIAYNGALARTASGRQLTAESFGVDRRLIDVLRTFSNMGGTVNLYVSDGLHWMAFGQSTLIEVEERATGLTADSRLPSDALQDTVGISVLKVMCRGNESACRRLLGDMEAFPNLDAVASGLDCCDIQAKGVGKADAMTVLCRHLGIAPGDVVAFGDSDSDARMLQMAGYGVAVGAATARARTAAREHIDGPGSNALAGWLDRIVTSD</sequence>
<name>A0A557XW67_9MYCO</name>
<dbReference type="Gene3D" id="3.40.50.1000">
    <property type="entry name" value="HAD superfamily/HAD-like"/>
    <property type="match status" value="1"/>
</dbReference>
<dbReference type="GO" id="GO:0000287">
    <property type="term" value="F:magnesium ion binding"/>
    <property type="evidence" value="ECO:0007669"/>
    <property type="project" value="TreeGrafter"/>
</dbReference>
<dbReference type="OrthoDB" id="3180855at2"/>
<dbReference type="Proteomes" id="UP000320513">
    <property type="component" value="Unassembled WGS sequence"/>
</dbReference>